<keyword evidence="3" id="KW-0413">Isomerase</keyword>
<dbReference type="Proteomes" id="UP001589750">
    <property type="component" value="Unassembled WGS sequence"/>
</dbReference>
<evidence type="ECO:0000259" key="2">
    <source>
        <dbReference type="Pfam" id="PF11716"/>
    </source>
</evidence>
<keyword evidence="4" id="KW-1185">Reference proteome</keyword>
<evidence type="ECO:0000313" key="3">
    <source>
        <dbReference type="EMBL" id="MFB9313760.1"/>
    </source>
</evidence>
<dbReference type="GO" id="GO:0016853">
    <property type="term" value="F:isomerase activity"/>
    <property type="evidence" value="ECO:0007669"/>
    <property type="project" value="UniProtKB-KW"/>
</dbReference>
<organism evidence="3 4">
    <name type="scientific">Nocardioides plantarum</name>
    <dbReference type="NCBI Taxonomy" id="29299"/>
    <lineage>
        <taxon>Bacteria</taxon>
        <taxon>Bacillati</taxon>
        <taxon>Actinomycetota</taxon>
        <taxon>Actinomycetes</taxon>
        <taxon>Propionibacteriales</taxon>
        <taxon>Nocardioidaceae</taxon>
        <taxon>Nocardioides</taxon>
    </lineage>
</organism>
<name>A0ABV5KD81_9ACTN</name>
<dbReference type="EMBL" id="JBHMDG010000012">
    <property type="protein sequence ID" value="MFB9313760.1"/>
    <property type="molecule type" value="Genomic_DNA"/>
</dbReference>
<sequence length="249" mass="27262">MPTDLTFSQHLAGLHTAMLELARHAGRSGLDVPVPSCPEWTVRRLVGHQGAVHRWAAASFRGEDLEWTPIEKAGRSSSDPVEWLRDGAIALVRTLVEAADDADAPVFLHDAAPPKRFWARRQCHETTIHAADVLGAALGRPARAEETWVTPDVALDGVDELLLGFVPRSTSPLRSAEPVRVAVRPTDAARSYSVLVTDEAPVTTRHDDGDAPGDLVVEGTSAQLYLWLWNRTDELDSDATDLWRTMIVT</sequence>
<protein>
    <submittedName>
        <fullName evidence="3">Maleylpyruvate isomerase family mycothiol-dependent enzyme</fullName>
    </submittedName>
</protein>
<accession>A0ABV5KD81</accession>
<dbReference type="InterPro" id="IPR010872">
    <property type="entry name" value="MDMPI_C-term_domain"/>
</dbReference>
<reference evidence="3 4" key="1">
    <citation type="submission" date="2024-09" db="EMBL/GenBank/DDBJ databases">
        <authorList>
            <person name="Sun Q."/>
            <person name="Mori K."/>
        </authorList>
    </citation>
    <scope>NUCLEOTIDE SEQUENCE [LARGE SCALE GENOMIC DNA]</scope>
    <source>
        <strain evidence="3 4">JCM 9626</strain>
    </source>
</reference>
<feature type="domain" description="MDMPI C-terminal" evidence="1">
    <location>
        <begin position="152"/>
        <end position="237"/>
    </location>
</feature>
<gene>
    <name evidence="3" type="ORF">ACFFRI_11965</name>
</gene>
<dbReference type="PANTHER" id="PTHR40758:SF1">
    <property type="entry name" value="CONSERVED PROTEIN"/>
    <property type="match status" value="1"/>
</dbReference>
<dbReference type="InterPro" id="IPR024344">
    <property type="entry name" value="MDMPI_metal-binding"/>
</dbReference>
<dbReference type="SUPFAM" id="SSF109854">
    <property type="entry name" value="DinB/YfiT-like putative metalloenzymes"/>
    <property type="match status" value="1"/>
</dbReference>
<comment type="caution">
    <text evidence="3">The sequence shown here is derived from an EMBL/GenBank/DDBJ whole genome shotgun (WGS) entry which is preliminary data.</text>
</comment>
<dbReference type="PANTHER" id="PTHR40758">
    <property type="entry name" value="CONSERVED PROTEIN"/>
    <property type="match status" value="1"/>
</dbReference>
<feature type="domain" description="Mycothiol-dependent maleylpyruvate isomerase metal-binding" evidence="2">
    <location>
        <begin position="13"/>
        <end position="133"/>
    </location>
</feature>
<dbReference type="RefSeq" id="WP_211350730.1">
    <property type="nucleotide sequence ID" value="NZ_JBHMDG010000012.1"/>
</dbReference>
<dbReference type="InterPro" id="IPR017517">
    <property type="entry name" value="Maleyloyr_isom"/>
</dbReference>
<dbReference type="NCBIfam" id="TIGR03083">
    <property type="entry name" value="maleylpyruvate isomerase family mycothiol-dependent enzyme"/>
    <property type="match status" value="1"/>
</dbReference>
<dbReference type="InterPro" id="IPR034660">
    <property type="entry name" value="DinB/YfiT-like"/>
</dbReference>
<evidence type="ECO:0000259" key="1">
    <source>
        <dbReference type="Pfam" id="PF07398"/>
    </source>
</evidence>
<evidence type="ECO:0000313" key="4">
    <source>
        <dbReference type="Proteomes" id="UP001589750"/>
    </source>
</evidence>
<dbReference type="Pfam" id="PF11716">
    <property type="entry name" value="MDMPI_N"/>
    <property type="match status" value="1"/>
</dbReference>
<proteinExistence type="predicted"/>
<dbReference type="Pfam" id="PF07398">
    <property type="entry name" value="MDMPI_C"/>
    <property type="match status" value="1"/>
</dbReference>